<feature type="compositionally biased region" description="Polar residues" evidence="2">
    <location>
        <begin position="339"/>
        <end position="350"/>
    </location>
</feature>
<dbReference type="GO" id="GO:0015074">
    <property type="term" value="P:DNA integration"/>
    <property type="evidence" value="ECO:0007669"/>
    <property type="project" value="InterPro"/>
</dbReference>
<feature type="compositionally biased region" description="Basic and acidic residues" evidence="2">
    <location>
        <begin position="401"/>
        <end position="412"/>
    </location>
</feature>
<dbReference type="GO" id="GO:0003677">
    <property type="term" value="F:DNA binding"/>
    <property type="evidence" value="ECO:0007669"/>
    <property type="project" value="InterPro"/>
</dbReference>
<feature type="compositionally biased region" description="Polar residues" evidence="2">
    <location>
        <begin position="172"/>
        <end position="185"/>
    </location>
</feature>
<accession>A0A803K5P7</accession>
<dbReference type="Gene3D" id="1.10.443.10">
    <property type="entry name" value="Intergrase catalytic core"/>
    <property type="match status" value="1"/>
</dbReference>
<feature type="region of interest" description="Disordered" evidence="2">
    <location>
        <begin position="1"/>
        <end position="22"/>
    </location>
</feature>
<feature type="region of interest" description="Disordered" evidence="2">
    <location>
        <begin position="162"/>
        <end position="185"/>
    </location>
</feature>
<organism evidence="3">
    <name type="scientific">Xenopus tropicalis</name>
    <name type="common">Western clawed frog</name>
    <name type="synonym">Silurana tropicalis</name>
    <dbReference type="NCBI Taxonomy" id="8364"/>
    <lineage>
        <taxon>Eukaryota</taxon>
        <taxon>Metazoa</taxon>
        <taxon>Chordata</taxon>
        <taxon>Craniata</taxon>
        <taxon>Vertebrata</taxon>
        <taxon>Euteleostomi</taxon>
        <taxon>Amphibia</taxon>
        <taxon>Batrachia</taxon>
        <taxon>Anura</taxon>
        <taxon>Pipoidea</taxon>
        <taxon>Pipidae</taxon>
        <taxon>Xenopodinae</taxon>
        <taxon>Xenopus</taxon>
        <taxon>Silurana</taxon>
    </lineage>
</organism>
<dbReference type="InterPro" id="IPR011010">
    <property type="entry name" value="DNA_brk_join_enz"/>
</dbReference>
<dbReference type="InParanoid" id="A0A803K5P7"/>
<dbReference type="GeneTree" id="ENSGT01130000278482"/>
<sequence length="865" mass="93863">MEASLRSKRGKQEPEAAKVQNGVHFFHYSSHSPGRLASFDRSQRSLPACSHSSSPSTLSPVRLCRETFPVSVSALRSSYRSKSVLQDSGYPSGSSQTGGHCHLALFRRHHSFSKRQKLLNFSSGQSPRVPAGTWVAHKSSEEPTGAITVPSLFRSLVQHSSRHSLASSSQSPGTEQSGSQLPVKTMGASTGVNVAHWFHGGYHPGHQMGKMAHETGTVSPSRSMGSVEEGLGAAHSVVLPFQGFSSVVALHNQLRERFPIGSTRMEGGRDRRLLDRLGSPSRFSMGSREVGNSPKGGTIQCIGAKSSQTGPVGFCGFPSGLLSKDSHRQHISGILCQETGGNQEQNSPTGGSADHVLGRRESFPHLCSIPSRSRKPEGRLPEQACPVDTRVVPQLGGVSDDSGKVGYARDRSYGNPPQHPTSGVLFKEVLPVSQSFRCPGSDLGGEISVCFSSFPSDPESPPEVEVGEDRLNSHCSQMATQTMVSHVAQTCEGSSMAPAQEERPSISRASVASGPRGTGSSGMETERELLSDLDLPESVVSTLLKARKASTSSAYYRIWEKFISWKSEKHMSEGTSLAQVLGFLQDGLDKGLQFRTLKVHVSALSALSGKTWAENPLVKRFFCAALKIRPPVRRLTPPWSLPLVLLSLSMVPFEPLEEISIWLLTLKTLFLLAIASAARACELQALSCDPDKISFLHDRVVIRPVQSFRPKVTSLYHLKREIVLPIFSVEEQKDKDLYLIDPVRSLKHYLEVSSSFRKTSNLFVIPGGKRKGLPACTSTIRRWIILGIARAYQAQGKQAPEGLKAHSTRAVSSSWAAMAEVPVSEICEVASWSSARTFLKHYRLDLSSSSSHAFAAGTHLAFSTQ</sequence>
<feature type="region of interest" description="Disordered" evidence="2">
    <location>
        <begin position="392"/>
        <end position="420"/>
    </location>
</feature>
<dbReference type="GO" id="GO:0006310">
    <property type="term" value="P:DNA recombination"/>
    <property type="evidence" value="ECO:0007669"/>
    <property type="project" value="UniProtKB-KW"/>
</dbReference>
<evidence type="ECO:0008006" key="4">
    <source>
        <dbReference type="Google" id="ProtNLM"/>
    </source>
</evidence>
<reference evidence="3" key="1">
    <citation type="journal article" date="2010" name="Science">
        <title>The genome of the Western clawed frog Xenopus tropicalis.</title>
        <authorList>
            <person name="Hellsten U."/>
            <person name="Harland R.M."/>
            <person name="Gilchrist M.J."/>
            <person name="Hendrix D."/>
            <person name="Jurka J."/>
            <person name="Kapitonov V."/>
            <person name="Ovcharenko I."/>
            <person name="Putnam N.H."/>
            <person name="Shu S."/>
            <person name="Taher L."/>
            <person name="Blitz I.L."/>
            <person name="Blumberg B."/>
            <person name="Dichmann D.S."/>
            <person name="Dubchak I."/>
            <person name="Amaya E."/>
            <person name="Detter J.C."/>
            <person name="Fletcher R."/>
            <person name="Gerhard D.S."/>
            <person name="Goodstein D."/>
            <person name="Graves T."/>
            <person name="Grigoriev I.V."/>
            <person name="Grimwood J."/>
            <person name="Kawashima T."/>
            <person name="Lindquist E."/>
            <person name="Lucas S.M."/>
            <person name="Mead P.E."/>
            <person name="Mitros T."/>
            <person name="Ogino H."/>
            <person name="Ohta Y."/>
            <person name="Poliakov A.V."/>
            <person name="Pollet N."/>
            <person name="Robert J."/>
            <person name="Salamov A."/>
            <person name="Sater A.K."/>
            <person name="Schmutz J."/>
            <person name="Terry A."/>
            <person name="Vize P.D."/>
            <person name="Warren W.C."/>
            <person name="Wells D."/>
            <person name="Wills A."/>
            <person name="Wilson R.K."/>
            <person name="Zimmerman L.B."/>
            <person name="Zorn A.M."/>
            <person name="Grainger R."/>
            <person name="Grammer T."/>
            <person name="Khokha M.K."/>
            <person name="Richardson P.M."/>
            <person name="Rokhsar D.S."/>
        </authorList>
    </citation>
    <scope>NUCLEOTIDE SEQUENCE [LARGE SCALE GENOMIC DNA]</scope>
    <source>
        <strain evidence="3">Nigerian</strain>
    </source>
</reference>
<reference evidence="3" key="2">
    <citation type="submission" date="2021-03" db="UniProtKB">
        <authorList>
            <consortium name="Ensembl"/>
        </authorList>
    </citation>
    <scope>IDENTIFICATION</scope>
</reference>
<evidence type="ECO:0000256" key="1">
    <source>
        <dbReference type="ARBA" id="ARBA00023172"/>
    </source>
</evidence>
<name>A0A803K5P7_XENTR</name>
<dbReference type="SUPFAM" id="SSF47823">
    <property type="entry name" value="lambda integrase-like, N-terminal domain"/>
    <property type="match status" value="1"/>
</dbReference>
<dbReference type="AlphaFoldDB" id="A0A803K5P7"/>
<evidence type="ECO:0000313" key="3">
    <source>
        <dbReference type="Ensembl" id="ENSXETP00000115675"/>
    </source>
</evidence>
<dbReference type="PANTHER" id="PTHR33066:SF2">
    <property type="entry name" value="FILAGGRIN-2-LIKE"/>
    <property type="match status" value="1"/>
</dbReference>
<evidence type="ECO:0000256" key="2">
    <source>
        <dbReference type="SAM" id="MobiDB-lite"/>
    </source>
</evidence>
<keyword evidence="1" id="KW-0233">DNA recombination</keyword>
<protein>
    <recommendedName>
        <fullName evidence="4">Tyr recombinase domain-containing protein</fullName>
    </recommendedName>
</protein>
<dbReference type="InterPro" id="IPR013762">
    <property type="entry name" value="Integrase-like_cat_sf"/>
</dbReference>
<dbReference type="Ensembl" id="ENSXETT00000110931">
    <property type="protein sequence ID" value="ENSXETP00000115675"/>
    <property type="gene ID" value="ENSXETG00000042214"/>
</dbReference>
<dbReference type="SUPFAM" id="SSF56349">
    <property type="entry name" value="DNA breaking-rejoining enzymes"/>
    <property type="match status" value="1"/>
</dbReference>
<feature type="region of interest" description="Disordered" evidence="2">
    <location>
        <begin position="338"/>
        <end position="357"/>
    </location>
</feature>
<proteinExistence type="predicted"/>
<feature type="region of interest" description="Disordered" evidence="2">
    <location>
        <begin position="491"/>
        <end position="528"/>
    </location>
</feature>
<dbReference type="PANTHER" id="PTHR33066">
    <property type="entry name" value="INTEGRASE_SAM-LIKE_N DOMAIN-CONTAINING PROTEIN"/>
    <property type="match status" value="1"/>
</dbReference>